<keyword evidence="3" id="KW-1185">Reference proteome</keyword>
<evidence type="ECO:0000259" key="1">
    <source>
        <dbReference type="Pfam" id="PF08005"/>
    </source>
</evidence>
<reference evidence="2" key="1">
    <citation type="journal article" date="2019" name="bioRxiv">
        <title>The Genome of the Zebra Mussel, Dreissena polymorpha: A Resource for Invasive Species Research.</title>
        <authorList>
            <person name="McCartney M.A."/>
            <person name="Auch B."/>
            <person name="Kono T."/>
            <person name="Mallez S."/>
            <person name="Zhang Y."/>
            <person name="Obille A."/>
            <person name="Becker A."/>
            <person name="Abrahante J.E."/>
            <person name="Garbe J."/>
            <person name="Badalamenti J.P."/>
            <person name="Herman A."/>
            <person name="Mangelson H."/>
            <person name="Liachko I."/>
            <person name="Sullivan S."/>
            <person name="Sone E.D."/>
            <person name="Koren S."/>
            <person name="Silverstein K.A.T."/>
            <person name="Beckman K.B."/>
            <person name="Gohl D.M."/>
        </authorList>
    </citation>
    <scope>NUCLEOTIDE SEQUENCE</scope>
    <source>
        <strain evidence="2">Duluth1</strain>
        <tissue evidence="2">Whole animal</tissue>
    </source>
</reference>
<gene>
    <name evidence="2" type="ORF">DPMN_070423</name>
</gene>
<organism evidence="2 3">
    <name type="scientific">Dreissena polymorpha</name>
    <name type="common">Zebra mussel</name>
    <name type="synonym">Mytilus polymorpha</name>
    <dbReference type="NCBI Taxonomy" id="45954"/>
    <lineage>
        <taxon>Eukaryota</taxon>
        <taxon>Metazoa</taxon>
        <taxon>Spiralia</taxon>
        <taxon>Lophotrochozoa</taxon>
        <taxon>Mollusca</taxon>
        <taxon>Bivalvia</taxon>
        <taxon>Autobranchia</taxon>
        <taxon>Heteroconchia</taxon>
        <taxon>Euheterodonta</taxon>
        <taxon>Imparidentia</taxon>
        <taxon>Neoheterodontei</taxon>
        <taxon>Myida</taxon>
        <taxon>Dreissenoidea</taxon>
        <taxon>Dreissenidae</taxon>
        <taxon>Dreissena</taxon>
    </lineage>
</organism>
<sequence>MPTKIELEGLDDMSYGLLHRMPQKFSSKKRSEALPTTDASVLSCHKSTSAPVHSIDPTYLPRKINKRSASVQNIHKACLPIVSTCSYETIPVISESEFRKLRQTHHFQGSKFVGLHSIQRFKNITGPLELKYAEEVSFTCSECVILNGVQLYGTYRAIGSYNGTIEVSSCQHANVLREKFAFESECKNPKLYDIYLYTPVTILAKQTYKICVSIEGPGTFFGINGSRFVKSKTGVVFKFVDSGELDVFVVQIPGLLFSIPLNKELEKI</sequence>
<proteinExistence type="predicted"/>
<dbReference type="Proteomes" id="UP000828390">
    <property type="component" value="Unassembled WGS sequence"/>
</dbReference>
<protein>
    <recommendedName>
        <fullName evidence="1">PHR domain-containing protein</fullName>
    </recommendedName>
</protein>
<feature type="domain" description="PHR" evidence="1">
    <location>
        <begin position="120"/>
        <end position="242"/>
    </location>
</feature>
<dbReference type="AlphaFoldDB" id="A0A9D4BNW8"/>
<dbReference type="InterPro" id="IPR038648">
    <property type="entry name" value="PHR_sf"/>
</dbReference>
<name>A0A9D4BNW8_DREPO</name>
<reference evidence="2" key="2">
    <citation type="submission" date="2020-11" db="EMBL/GenBank/DDBJ databases">
        <authorList>
            <person name="McCartney M.A."/>
            <person name="Auch B."/>
            <person name="Kono T."/>
            <person name="Mallez S."/>
            <person name="Becker A."/>
            <person name="Gohl D.M."/>
            <person name="Silverstein K.A.T."/>
            <person name="Koren S."/>
            <person name="Bechman K.B."/>
            <person name="Herman A."/>
            <person name="Abrahante J.E."/>
            <person name="Garbe J."/>
        </authorList>
    </citation>
    <scope>NUCLEOTIDE SEQUENCE</scope>
    <source>
        <strain evidence="2">Duluth1</strain>
        <tissue evidence="2">Whole animal</tissue>
    </source>
</reference>
<comment type="caution">
    <text evidence="2">The sequence shown here is derived from an EMBL/GenBank/DDBJ whole genome shotgun (WGS) entry which is preliminary data.</text>
</comment>
<dbReference type="Gene3D" id="2.60.120.820">
    <property type="entry name" value="PHR domain"/>
    <property type="match status" value="1"/>
</dbReference>
<dbReference type="InterPro" id="IPR012983">
    <property type="entry name" value="PHR"/>
</dbReference>
<evidence type="ECO:0000313" key="3">
    <source>
        <dbReference type="Proteomes" id="UP000828390"/>
    </source>
</evidence>
<dbReference type="EMBL" id="JAIWYP010000014">
    <property type="protein sequence ID" value="KAH3710926.1"/>
    <property type="molecule type" value="Genomic_DNA"/>
</dbReference>
<dbReference type="Pfam" id="PF08005">
    <property type="entry name" value="PHR"/>
    <property type="match status" value="1"/>
</dbReference>
<evidence type="ECO:0000313" key="2">
    <source>
        <dbReference type="EMBL" id="KAH3710926.1"/>
    </source>
</evidence>
<accession>A0A9D4BNW8</accession>